<evidence type="ECO:0000256" key="1">
    <source>
        <dbReference type="ARBA" id="ARBA00004429"/>
    </source>
</evidence>
<evidence type="ECO:0000256" key="7">
    <source>
        <dbReference type="ARBA" id="ARBA00022989"/>
    </source>
</evidence>
<dbReference type="InterPro" id="IPR004089">
    <property type="entry name" value="MCPsignal_dom"/>
</dbReference>
<feature type="transmembrane region" description="Helical" evidence="12">
    <location>
        <begin position="215"/>
        <end position="235"/>
    </location>
</feature>
<dbReference type="GO" id="GO:0007165">
    <property type="term" value="P:signal transduction"/>
    <property type="evidence" value="ECO:0007669"/>
    <property type="project" value="UniProtKB-KW"/>
</dbReference>
<protein>
    <submittedName>
        <fullName evidence="15">Methyl-accepting chemotaxis protein</fullName>
    </submittedName>
</protein>
<dbReference type="SMART" id="SM00304">
    <property type="entry name" value="HAMP"/>
    <property type="match status" value="1"/>
</dbReference>
<evidence type="ECO:0000256" key="10">
    <source>
        <dbReference type="ARBA" id="ARBA00029447"/>
    </source>
</evidence>
<organism evidence="15 16">
    <name type="scientific">Bordetella genomosp. 12</name>
    <dbReference type="NCBI Taxonomy" id="463035"/>
    <lineage>
        <taxon>Bacteria</taxon>
        <taxon>Pseudomonadati</taxon>
        <taxon>Pseudomonadota</taxon>
        <taxon>Betaproteobacteria</taxon>
        <taxon>Burkholderiales</taxon>
        <taxon>Alcaligenaceae</taxon>
        <taxon>Bordetella</taxon>
    </lineage>
</organism>
<dbReference type="Pfam" id="PF00015">
    <property type="entry name" value="MCPsignal"/>
    <property type="match status" value="1"/>
</dbReference>
<keyword evidence="2" id="KW-1003">Cell membrane</keyword>
<gene>
    <name evidence="15" type="ORF">CAL22_11080</name>
</gene>
<proteinExistence type="inferred from homology"/>
<dbReference type="PANTHER" id="PTHR43531:SF7">
    <property type="entry name" value="AEROTAXIS RECEPTOR"/>
    <property type="match status" value="1"/>
</dbReference>
<dbReference type="Pfam" id="PF00672">
    <property type="entry name" value="HAMP"/>
    <property type="match status" value="1"/>
</dbReference>
<dbReference type="PANTHER" id="PTHR43531">
    <property type="entry name" value="PROTEIN ICFG"/>
    <property type="match status" value="1"/>
</dbReference>
<feature type="transmembrane region" description="Helical" evidence="12">
    <location>
        <begin position="31"/>
        <end position="57"/>
    </location>
</feature>
<keyword evidence="16" id="KW-1185">Reference proteome</keyword>
<keyword evidence="9 11" id="KW-0807">Transducer</keyword>
<evidence type="ECO:0000259" key="13">
    <source>
        <dbReference type="PROSITE" id="PS50111"/>
    </source>
</evidence>
<dbReference type="FunFam" id="1.10.287.950:FF:000001">
    <property type="entry name" value="Methyl-accepting chemotaxis sensory transducer"/>
    <property type="match status" value="1"/>
</dbReference>
<dbReference type="PROSITE" id="PS50885">
    <property type="entry name" value="HAMP"/>
    <property type="match status" value="1"/>
</dbReference>
<dbReference type="Proteomes" id="UP000216429">
    <property type="component" value="Unassembled WGS sequence"/>
</dbReference>
<keyword evidence="3" id="KW-0488">Methylation</keyword>
<evidence type="ECO:0000259" key="14">
    <source>
        <dbReference type="PROSITE" id="PS50885"/>
    </source>
</evidence>
<sequence>MAILGRDNPRHRALPGLGASAWMTMAKNLRVATALTATMVVFVFLFVAAAAAGVLALRANRAHIEALGRGNIERANELSDTSARLFQARAQLADAKIFMEGGLEAERNAALARADHLLKLAAQSAQRLRDNPDADDAGYAAVLAAYANLADKALLPLAGAVKGWNGIQANQLTEKALPAATDAYVSAVDSYQSHARAQGREMLQQAGTMVDRMTAGALALLLLVLGLALAIRLAFRRAVLRPLTEAGHHFVRIADGDLTAGIADRGDNEIGVLYRAMGRMQGGLTQAVGSVRTGVEAIHDGVGEIAAGAGDMSNRAARQAATLQETAASMMGLATTVSQTARNADLASSQADGAARLARDGGSAVQDAVLSMQEIAGSAERIGEIVGVVDSIAFQTNILALNAAVEAARAGEQGKGFAVVAAEVRSLAQRSAQAAREIKGLIEESRERVAAGSRQVAQAGQTMQAMVSAVDSVRRLVGDISHASAEQAEGISAVSNAVAEVDRDTQENAAMAEQTAAAAMELETQAQSLREAMSVFRLRSAQGVGQGLAAPSDRRPIGFEHHGKVAMLDLVLDVGGR</sequence>
<dbReference type="GO" id="GO:0004888">
    <property type="term" value="F:transmembrane signaling receptor activity"/>
    <property type="evidence" value="ECO:0007669"/>
    <property type="project" value="InterPro"/>
</dbReference>
<keyword evidence="7 12" id="KW-1133">Transmembrane helix</keyword>
<dbReference type="Pfam" id="PF02203">
    <property type="entry name" value="TarH"/>
    <property type="match status" value="1"/>
</dbReference>
<comment type="subcellular location">
    <subcellularLocation>
        <location evidence="1">Cell inner membrane</location>
        <topology evidence="1">Multi-pass membrane protein</topology>
    </subcellularLocation>
</comment>
<dbReference type="EMBL" id="NEVU01000002">
    <property type="protein sequence ID" value="OZI74958.1"/>
    <property type="molecule type" value="Genomic_DNA"/>
</dbReference>
<evidence type="ECO:0000313" key="16">
    <source>
        <dbReference type="Proteomes" id="UP000216429"/>
    </source>
</evidence>
<evidence type="ECO:0000256" key="4">
    <source>
        <dbReference type="ARBA" id="ARBA00022500"/>
    </source>
</evidence>
<keyword evidence="8 12" id="KW-0472">Membrane</keyword>
<feature type="domain" description="Methyl-accepting transducer" evidence="13">
    <location>
        <begin position="294"/>
        <end position="523"/>
    </location>
</feature>
<dbReference type="InterPro" id="IPR003122">
    <property type="entry name" value="Tar_rcpt_lig-bd"/>
</dbReference>
<dbReference type="CDD" id="cd11386">
    <property type="entry name" value="MCP_signal"/>
    <property type="match status" value="1"/>
</dbReference>
<evidence type="ECO:0000256" key="6">
    <source>
        <dbReference type="ARBA" id="ARBA00022692"/>
    </source>
</evidence>
<dbReference type="SUPFAM" id="SSF58104">
    <property type="entry name" value="Methyl-accepting chemotaxis protein (MCP) signaling domain"/>
    <property type="match status" value="1"/>
</dbReference>
<dbReference type="InterPro" id="IPR051310">
    <property type="entry name" value="MCP_chemotaxis"/>
</dbReference>
<evidence type="ECO:0000313" key="15">
    <source>
        <dbReference type="EMBL" id="OZI74958.1"/>
    </source>
</evidence>
<evidence type="ECO:0000256" key="3">
    <source>
        <dbReference type="ARBA" id="ARBA00022481"/>
    </source>
</evidence>
<evidence type="ECO:0000256" key="12">
    <source>
        <dbReference type="SAM" id="Phobius"/>
    </source>
</evidence>
<keyword evidence="5" id="KW-0997">Cell inner membrane</keyword>
<keyword evidence="4" id="KW-0145">Chemotaxis</keyword>
<dbReference type="PRINTS" id="PR00260">
    <property type="entry name" value="CHEMTRNSDUCR"/>
</dbReference>
<keyword evidence="6 12" id="KW-0812">Transmembrane</keyword>
<evidence type="ECO:0000256" key="9">
    <source>
        <dbReference type="ARBA" id="ARBA00023224"/>
    </source>
</evidence>
<dbReference type="GO" id="GO:0005886">
    <property type="term" value="C:plasma membrane"/>
    <property type="evidence" value="ECO:0007669"/>
    <property type="project" value="UniProtKB-SubCell"/>
</dbReference>
<dbReference type="PROSITE" id="PS50111">
    <property type="entry name" value="CHEMOTAXIS_TRANSDUC_2"/>
    <property type="match status" value="1"/>
</dbReference>
<dbReference type="AlphaFoldDB" id="A0A261VLE2"/>
<dbReference type="CDD" id="cd06225">
    <property type="entry name" value="HAMP"/>
    <property type="match status" value="1"/>
</dbReference>
<dbReference type="SMART" id="SM00283">
    <property type="entry name" value="MA"/>
    <property type="match status" value="1"/>
</dbReference>
<feature type="domain" description="HAMP" evidence="14">
    <location>
        <begin position="237"/>
        <end position="289"/>
    </location>
</feature>
<dbReference type="InterPro" id="IPR003660">
    <property type="entry name" value="HAMP_dom"/>
</dbReference>
<evidence type="ECO:0000256" key="11">
    <source>
        <dbReference type="PROSITE-ProRule" id="PRU00284"/>
    </source>
</evidence>
<evidence type="ECO:0000256" key="8">
    <source>
        <dbReference type="ARBA" id="ARBA00023136"/>
    </source>
</evidence>
<reference evidence="16" key="1">
    <citation type="submission" date="2017-05" db="EMBL/GenBank/DDBJ databases">
        <title>Complete and WGS of Bordetella genogroups.</title>
        <authorList>
            <person name="Spilker T."/>
            <person name="Lipuma J."/>
        </authorList>
    </citation>
    <scope>NUCLEOTIDE SEQUENCE [LARGE SCALE GENOMIC DNA]</scope>
    <source>
        <strain evidence="16">AU6712</strain>
    </source>
</reference>
<evidence type="ECO:0000256" key="2">
    <source>
        <dbReference type="ARBA" id="ARBA00022475"/>
    </source>
</evidence>
<name>A0A261VLE2_9BORD</name>
<comment type="similarity">
    <text evidence="10">Belongs to the methyl-accepting chemotaxis (MCP) protein family.</text>
</comment>
<dbReference type="GO" id="GO:0006935">
    <property type="term" value="P:chemotaxis"/>
    <property type="evidence" value="ECO:0007669"/>
    <property type="project" value="UniProtKB-KW"/>
</dbReference>
<dbReference type="Gene3D" id="1.10.287.950">
    <property type="entry name" value="Methyl-accepting chemotaxis protein"/>
    <property type="match status" value="1"/>
</dbReference>
<dbReference type="InterPro" id="IPR004090">
    <property type="entry name" value="Chemotax_Me-accpt_rcpt"/>
</dbReference>
<accession>A0A261VLE2</accession>
<comment type="caution">
    <text evidence="15">The sequence shown here is derived from an EMBL/GenBank/DDBJ whole genome shotgun (WGS) entry which is preliminary data.</text>
</comment>
<evidence type="ECO:0000256" key="5">
    <source>
        <dbReference type="ARBA" id="ARBA00022519"/>
    </source>
</evidence>